<dbReference type="Proteomes" id="UP000824130">
    <property type="component" value="Unassembled WGS sequence"/>
</dbReference>
<sequence length="84" mass="9482">GPDPGRFHKGSLKLATKPGVPIVPISINGSYKMFEEEGYLKGARIDVIVHEPIETKNLSRDEERELNDKVEKIIVDGVRELQRK</sequence>
<feature type="non-terminal residue" evidence="1">
    <location>
        <position position="1"/>
    </location>
</feature>
<protein>
    <submittedName>
        <fullName evidence="1">1-acyl-sn-glycerol-3-phosphate acyltransferase</fullName>
    </submittedName>
</protein>
<dbReference type="EMBL" id="DVOB01000174">
    <property type="protein sequence ID" value="HIU96677.1"/>
    <property type="molecule type" value="Genomic_DNA"/>
</dbReference>
<reference evidence="1" key="1">
    <citation type="submission" date="2020-10" db="EMBL/GenBank/DDBJ databases">
        <authorList>
            <person name="Gilroy R."/>
        </authorList>
    </citation>
    <scope>NUCLEOTIDE SEQUENCE</scope>
    <source>
        <strain evidence="1">ChiSjej4B22-8349</strain>
    </source>
</reference>
<dbReference type="GO" id="GO:0016746">
    <property type="term" value="F:acyltransferase activity"/>
    <property type="evidence" value="ECO:0007669"/>
    <property type="project" value="UniProtKB-KW"/>
</dbReference>
<name>A0A9D1N7N9_9FIRM</name>
<evidence type="ECO:0000313" key="2">
    <source>
        <dbReference type="Proteomes" id="UP000824130"/>
    </source>
</evidence>
<gene>
    <name evidence="1" type="ORF">IAD25_08250</name>
</gene>
<proteinExistence type="predicted"/>
<dbReference type="AlphaFoldDB" id="A0A9D1N7N9"/>
<organism evidence="1 2">
    <name type="scientific">Candidatus Allocopromorpha excrementipullorum</name>
    <dbReference type="NCBI Taxonomy" id="2840743"/>
    <lineage>
        <taxon>Bacteria</taxon>
        <taxon>Bacillati</taxon>
        <taxon>Bacillota</taxon>
        <taxon>Clostridia</taxon>
        <taxon>Eubacteriales</taxon>
        <taxon>Eubacteriaceae</taxon>
        <taxon>Eubacteriaceae incertae sedis</taxon>
        <taxon>Candidatus Allocopromorpha</taxon>
    </lineage>
</organism>
<evidence type="ECO:0000313" key="1">
    <source>
        <dbReference type="EMBL" id="HIU96677.1"/>
    </source>
</evidence>
<comment type="caution">
    <text evidence="1">The sequence shown here is derived from an EMBL/GenBank/DDBJ whole genome shotgun (WGS) entry which is preliminary data.</text>
</comment>
<keyword evidence="1" id="KW-0808">Transferase</keyword>
<keyword evidence="1" id="KW-0012">Acyltransferase</keyword>
<accession>A0A9D1N7N9</accession>
<reference evidence="1" key="2">
    <citation type="journal article" date="2021" name="PeerJ">
        <title>Extensive microbial diversity within the chicken gut microbiome revealed by metagenomics and culture.</title>
        <authorList>
            <person name="Gilroy R."/>
            <person name="Ravi A."/>
            <person name="Getino M."/>
            <person name="Pursley I."/>
            <person name="Horton D.L."/>
            <person name="Alikhan N.F."/>
            <person name="Baker D."/>
            <person name="Gharbi K."/>
            <person name="Hall N."/>
            <person name="Watson M."/>
            <person name="Adriaenssens E.M."/>
            <person name="Foster-Nyarko E."/>
            <person name="Jarju S."/>
            <person name="Secka A."/>
            <person name="Antonio M."/>
            <person name="Oren A."/>
            <person name="Chaudhuri R.R."/>
            <person name="La Ragione R."/>
            <person name="Hildebrand F."/>
            <person name="Pallen M.J."/>
        </authorList>
    </citation>
    <scope>NUCLEOTIDE SEQUENCE</scope>
    <source>
        <strain evidence="1">ChiSjej4B22-8349</strain>
    </source>
</reference>